<keyword evidence="4" id="KW-0539">Nucleus</keyword>
<dbReference type="Pfam" id="PF03514">
    <property type="entry name" value="GRAS"/>
    <property type="match status" value="2"/>
</dbReference>
<feature type="region of interest" description="Leucine repeat II (LRII)" evidence="5">
    <location>
        <begin position="299"/>
        <end position="331"/>
    </location>
</feature>
<feature type="region of interest" description="SAW" evidence="5">
    <location>
        <begin position="433"/>
        <end position="509"/>
    </location>
</feature>
<organism evidence="6 7">
    <name type="scientific">Quillaja saponaria</name>
    <name type="common">Soap bark tree</name>
    <dbReference type="NCBI Taxonomy" id="32244"/>
    <lineage>
        <taxon>Eukaryota</taxon>
        <taxon>Viridiplantae</taxon>
        <taxon>Streptophyta</taxon>
        <taxon>Embryophyta</taxon>
        <taxon>Tracheophyta</taxon>
        <taxon>Spermatophyta</taxon>
        <taxon>Magnoliopsida</taxon>
        <taxon>eudicotyledons</taxon>
        <taxon>Gunneridae</taxon>
        <taxon>Pentapetalae</taxon>
        <taxon>rosids</taxon>
        <taxon>fabids</taxon>
        <taxon>Fabales</taxon>
        <taxon>Quillajaceae</taxon>
        <taxon>Quillaja</taxon>
    </lineage>
</organism>
<proteinExistence type="inferred from homology"/>
<dbReference type="PANTHER" id="PTHR31636">
    <property type="entry name" value="OSJNBA0084A10.13 PROTEIN-RELATED"/>
    <property type="match status" value="1"/>
</dbReference>
<dbReference type="EMBL" id="JARAOO010000003">
    <property type="protein sequence ID" value="KAJ7977663.1"/>
    <property type="molecule type" value="Genomic_DNA"/>
</dbReference>
<reference evidence="6" key="1">
    <citation type="journal article" date="2023" name="Science">
        <title>Elucidation of the pathway for biosynthesis of saponin adjuvants from the soapbark tree.</title>
        <authorList>
            <person name="Reed J."/>
            <person name="Orme A."/>
            <person name="El-Demerdash A."/>
            <person name="Owen C."/>
            <person name="Martin L.B.B."/>
            <person name="Misra R.C."/>
            <person name="Kikuchi S."/>
            <person name="Rejzek M."/>
            <person name="Martin A.C."/>
            <person name="Harkess A."/>
            <person name="Leebens-Mack J."/>
            <person name="Louveau T."/>
            <person name="Stephenson M.J."/>
            <person name="Osbourn A."/>
        </authorList>
    </citation>
    <scope>NUCLEOTIDE SEQUENCE</scope>
    <source>
        <strain evidence="6">S10</strain>
    </source>
</reference>
<protein>
    <submittedName>
        <fullName evidence="6">DELLA protein RGL1-like</fullName>
    </submittedName>
</protein>
<comment type="similarity">
    <text evidence="5">Belongs to the GRAS family.</text>
</comment>
<keyword evidence="2" id="KW-0805">Transcription regulation</keyword>
<evidence type="ECO:0000256" key="2">
    <source>
        <dbReference type="ARBA" id="ARBA00023015"/>
    </source>
</evidence>
<dbReference type="Proteomes" id="UP001163823">
    <property type="component" value="Chromosome 3"/>
</dbReference>
<dbReference type="PROSITE" id="PS50985">
    <property type="entry name" value="GRAS"/>
    <property type="match status" value="1"/>
</dbReference>
<evidence type="ECO:0000256" key="1">
    <source>
        <dbReference type="ARBA" id="ARBA00004123"/>
    </source>
</evidence>
<dbReference type="InterPro" id="IPR005202">
    <property type="entry name" value="TF_GRAS"/>
</dbReference>
<evidence type="ECO:0000256" key="3">
    <source>
        <dbReference type="ARBA" id="ARBA00023163"/>
    </source>
</evidence>
<evidence type="ECO:0000256" key="4">
    <source>
        <dbReference type="ARBA" id="ARBA00023242"/>
    </source>
</evidence>
<dbReference type="KEGG" id="qsa:O6P43_007253"/>
<comment type="caution">
    <text evidence="5">Lacks conserved residue(s) required for the propagation of feature annotation.</text>
</comment>
<keyword evidence="3" id="KW-0804">Transcription</keyword>
<evidence type="ECO:0000256" key="5">
    <source>
        <dbReference type="PROSITE-ProRule" id="PRU01191"/>
    </source>
</evidence>
<dbReference type="GO" id="GO:0005634">
    <property type="term" value="C:nucleus"/>
    <property type="evidence" value="ECO:0007669"/>
    <property type="project" value="UniProtKB-SubCell"/>
</dbReference>
<accession>A0AAD7VJ54</accession>
<comment type="subcellular location">
    <subcellularLocation>
        <location evidence="1">Nucleus</location>
    </subcellularLocation>
</comment>
<comment type="caution">
    <text evidence="6">The sequence shown here is derived from an EMBL/GenBank/DDBJ whole genome shotgun (WGS) entry which is preliminary data.</text>
</comment>
<sequence length="511" mass="58364">MENDMFLFSPFDFDGFQGGYDAVEEKHAFELKKHHPSILEFLDGFDHLSTDNDKGGNLLKDQNQQQQFQQQNGPKCDDLILDEFAFTHVFPPAQPVEETTRLMNLCNKQVPQSNSLTSFELLSNYGTRFKKLKGQIISNFSNGTKSTGRHKLSTEEIMKVAGSRYVQFSYQEYGDFSMPMHPYGCALSGLSEEEIKDVDLAHLLLAAAERVGYQQFERASKLLVHCKWISSAHANAVRRVVFYFAEALRERIEKEADIQVGSGVHLTILMQAAADWKENPVELFKVTAIGLIGDRNIEETGKRLASFAESLNLAFSYKVIFVADMSELKEDQLEIEHDEAVAVYSQYVLRTMISHPQSLENFMRVLKNLKPSIMVVLEVEGNHNSPSFVNRFTEALFYYSAFFDCLETCFKQNEECRLQIEGILREGIRNIVAMEGRARMVRNVKIDVWRVFFERFKVVETVLSESSLYQANLILERFPHGNLCTIDQNGKSLLVGWKGTPLLSVSAWKFL</sequence>
<gene>
    <name evidence="6" type="ORF">O6P43_007253</name>
</gene>
<keyword evidence="7" id="KW-1185">Reference proteome</keyword>
<name>A0AAD7VJ54_QUISA</name>
<dbReference type="AlphaFoldDB" id="A0AAD7VJ54"/>
<evidence type="ECO:0000313" key="7">
    <source>
        <dbReference type="Proteomes" id="UP001163823"/>
    </source>
</evidence>
<evidence type="ECO:0000313" key="6">
    <source>
        <dbReference type="EMBL" id="KAJ7977663.1"/>
    </source>
</evidence>